<dbReference type="Proteomes" id="UP000253144">
    <property type="component" value="Unassembled WGS sequence"/>
</dbReference>
<gene>
    <name evidence="1" type="ORF">AWT83_14675</name>
    <name evidence="2" type="ORF">EB12_02791</name>
</gene>
<evidence type="ECO:0000313" key="4">
    <source>
        <dbReference type="Proteomes" id="UP000253144"/>
    </source>
</evidence>
<name>A0A132P352_ENTFC</name>
<dbReference type="AlphaFoldDB" id="A0A132P352"/>
<dbReference type="Proteomes" id="UP000070452">
    <property type="component" value="Unassembled WGS sequence"/>
</dbReference>
<dbReference type="STRING" id="1352.AL014_04035"/>
<reference evidence="1 3" key="2">
    <citation type="submission" date="2016-01" db="EMBL/GenBank/DDBJ databases">
        <title>Molecular Mechanisms for transfer of large genomic segments between Enterococcus faecium strains.</title>
        <authorList>
            <person name="Garcia-Solache M.A."/>
            <person name="Lebreton F."/>
            <person name="Mclaughlin R.E."/>
            <person name="Whiteaker J.D."/>
            <person name="Gilmore M.S."/>
            <person name="Rice L.B."/>
        </authorList>
    </citation>
    <scope>NUCLEOTIDE SEQUENCE [LARGE SCALE GENOMIC DNA]</scope>
    <source>
        <strain evidence="1 3">D344RRF x C68</strain>
    </source>
</reference>
<accession>A0A132P352</accession>
<dbReference type="EMBL" id="LEQJ01000024">
    <property type="protein sequence ID" value="RBS25672.1"/>
    <property type="molecule type" value="Genomic_DNA"/>
</dbReference>
<sequence>MEAKITLEPFERILSGYRKVEELAVNVTDCSKLAQKYARFGVEGYRLGNYVGTGYLNRYLECMVDRAPMLIYRQNYLIPLLFRRSDSAFRLFEEEYRMEAFFLLLEWSLKHRPEKILIERNEKIDTKKNNVIDSAYLAFRVSEILDCGGYPISNFQSIDQFIEWNRIYRLIDNGGIGRHSKVFDPEYPENMEELKMIISLVKLKYPETDLDLYIE</sequence>
<dbReference type="EMBL" id="LRHK01000005">
    <property type="protein sequence ID" value="KWX16738.1"/>
    <property type="molecule type" value="Genomic_DNA"/>
</dbReference>
<evidence type="ECO:0000313" key="2">
    <source>
        <dbReference type="EMBL" id="RBS25672.1"/>
    </source>
</evidence>
<organism evidence="1 3">
    <name type="scientific">Enterococcus faecium</name>
    <name type="common">Streptococcus faecium</name>
    <dbReference type="NCBI Taxonomy" id="1352"/>
    <lineage>
        <taxon>Bacteria</taxon>
        <taxon>Bacillati</taxon>
        <taxon>Bacillota</taxon>
        <taxon>Bacilli</taxon>
        <taxon>Lactobacillales</taxon>
        <taxon>Enterococcaceae</taxon>
        <taxon>Enterococcus</taxon>
    </lineage>
</organism>
<comment type="caution">
    <text evidence="1">The sequence shown here is derived from an EMBL/GenBank/DDBJ whole genome shotgun (WGS) entry which is preliminary data.</text>
</comment>
<protein>
    <submittedName>
        <fullName evidence="1">Uncharacterized protein</fullName>
    </submittedName>
</protein>
<evidence type="ECO:0000313" key="1">
    <source>
        <dbReference type="EMBL" id="KWX16738.1"/>
    </source>
</evidence>
<proteinExistence type="predicted"/>
<reference evidence="2 4" key="1">
    <citation type="submission" date="2015-06" db="EMBL/GenBank/DDBJ databases">
        <title>The Genome Sequence of Enterococcus faecium 131EA1.</title>
        <authorList>
            <consortium name="The Broad Institute Genomics Platform"/>
            <consortium name="The Broad Institute Genome Sequencing Center for Infectious Disease"/>
            <person name="Earl A.M."/>
            <person name="Van Tyne D."/>
            <person name="Lebreton F."/>
            <person name="Saavedra J.T."/>
            <person name="Gilmore M.S."/>
            <person name="Manson Mcguire A."/>
            <person name="Clock S."/>
            <person name="Crupain M."/>
            <person name="Rangan U."/>
            <person name="Young S."/>
            <person name="Abouelleil A."/>
            <person name="Cao P."/>
            <person name="Chapman S.B."/>
            <person name="Griggs A."/>
            <person name="Priest M."/>
            <person name="Shea T."/>
            <person name="Wortman J."/>
            <person name="Nusbaum C."/>
            <person name="Birren B."/>
        </authorList>
    </citation>
    <scope>NUCLEOTIDE SEQUENCE [LARGE SCALE GENOMIC DNA]</scope>
    <source>
        <strain evidence="2 4">131EA1</strain>
    </source>
</reference>
<dbReference type="RefSeq" id="WP_002298250.1">
    <property type="nucleotide sequence ID" value="NZ_CAMRQU010000003.1"/>
</dbReference>
<evidence type="ECO:0000313" key="3">
    <source>
        <dbReference type="Proteomes" id="UP000070452"/>
    </source>
</evidence>